<evidence type="ECO:0000313" key="3">
    <source>
        <dbReference type="EMBL" id="KON84656.1"/>
    </source>
</evidence>
<dbReference type="Gene3D" id="3.40.50.1860">
    <property type="match status" value="2"/>
</dbReference>
<dbReference type="PATRIC" id="fig|189381.12.peg.2324"/>
<dbReference type="RefSeq" id="WP_053428253.1">
    <property type="nucleotide sequence ID" value="NZ_LGUE01000004.1"/>
</dbReference>
<comment type="caution">
    <text evidence="3">The sequence shown here is derived from an EMBL/GenBank/DDBJ whole genome shotgun (WGS) entry which is preliminary data.</text>
</comment>
<organism evidence="3 4">
    <name type="scientific">Rossellomorea marisflavi</name>
    <dbReference type="NCBI Taxonomy" id="189381"/>
    <lineage>
        <taxon>Bacteria</taxon>
        <taxon>Bacillati</taxon>
        <taxon>Bacillota</taxon>
        <taxon>Bacilli</taxon>
        <taxon>Bacillales</taxon>
        <taxon>Bacillaceae</taxon>
        <taxon>Rossellomorea</taxon>
    </lineage>
</organism>
<dbReference type="PROSITE" id="PS00924">
    <property type="entry name" value="ASP_GLU_RACEMASE_2"/>
    <property type="match status" value="1"/>
</dbReference>
<dbReference type="InterPro" id="IPR001920">
    <property type="entry name" value="Asp/Glu_race"/>
</dbReference>
<dbReference type="InterPro" id="IPR033134">
    <property type="entry name" value="Asp/Glu_racemase_AS_2"/>
</dbReference>
<dbReference type="InterPro" id="IPR004380">
    <property type="entry name" value="Asp_race"/>
</dbReference>
<gene>
    <name evidence="3" type="ORF">AF331_11520</name>
</gene>
<dbReference type="PANTHER" id="PTHR21198">
    <property type="entry name" value="GLUTAMATE RACEMASE"/>
    <property type="match status" value="1"/>
</dbReference>
<dbReference type="PANTHER" id="PTHR21198:SF7">
    <property type="entry name" value="ASPARTATE-GLUTAMATE RACEMASE FAMILY"/>
    <property type="match status" value="1"/>
</dbReference>
<keyword evidence="2" id="KW-0413">Isomerase</keyword>
<accession>A0A0M0G5D0</accession>
<evidence type="ECO:0000313" key="4">
    <source>
        <dbReference type="Proteomes" id="UP000037405"/>
    </source>
</evidence>
<comment type="similarity">
    <text evidence="1">Belongs to the aspartate/glutamate racemases family.</text>
</comment>
<sequence>MKTIGLLGGMSWESSSEYYRLINQGINQKLGGHHSAKSIMMSVDFEEVKQFQHHDEWDKATELMIKGAQQIERGGADFLLICTNTMHKMADDVQKSINIPLIHIADATAQTIKDAGLTKIGLLGTAFTMEEEFYKGRLSSRHGLEVVVPDQEGRQLVHDIIYRELCLGKIVAASKRVYQQVIEKLIDKGCQGVILGCTEISLLIKQEDVAVPLFNTTALHAEAAVSHALKGDRVPHKDH</sequence>
<protein>
    <submittedName>
        <fullName evidence="3">Aspartate racemase</fullName>
    </submittedName>
</protein>
<dbReference type="AlphaFoldDB" id="A0A0M0G5D0"/>
<evidence type="ECO:0000256" key="1">
    <source>
        <dbReference type="ARBA" id="ARBA00007847"/>
    </source>
</evidence>
<dbReference type="EMBL" id="LGUE01000004">
    <property type="protein sequence ID" value="KON84656.1"/>
    <property type="molecule type" value="Genomic_DNA"/>
</dbReference>
<name>A0A0M0G5D0_9BACI</name>
<dbReference type="Pfam" id="PF01177">
    <property type="entry name" value="Asp_Glu_race"/>
    <property type="match status" value="1"/>
</dbReference>
<dbReference type="NCBIfam" id="TIGR00035">
    <property type="entry name" value="asp_race"/>
    <property type="match status" value="1"/>
</dbReference>
<dbReference type="SUPFAM" id="SSF53681">
    <property type="entry name" value="Aspartate/glutamate racemase"/>
    <property type="match status" value="2"/>
</dbReference>
<keyword evidence="4" id="KW-1185">Reference proteome</keyword>
<dbReference type="InterPro" id="IPR015942">
    <property type="entry name" value="Asp/Glu/hydantoin_racemase"/>
</dbReference>
<dbReference type="GO" id="GO:0047661">
    <property type="term" value="F:amino-acid racemase activity"/>
    <property type="evidence" value="ECO:0007669"/>
    <property type="project" value="InterPro"/>
</dbReference>
<evidence type="ECO:0000256" key="2">
    <source>
        <dbReference type="ARBA" id="ARBA00023235"/>
    </source>
</evidence>
<proteinExistence type="inferred from homology"/>
<dbReference type="OrthoDB" id="9803739at2"/>
<dbReference type="Proteomes" id="UP000037405">
    <property type="component" value="Unassembled WGS sequence"/>
</dbReference>
<reference evidence="4" key="1">
    <citation type="submission" date="2015-07" db="EMBL/GenBank/DDBJ databases">
        <title>Fjat-14235 jcm11544.</title>
        <authorList>
            <person name="Liu B."/>
            <person name="Wang J."/>
            <person name="Zhu Y."/>
            <person name="Liu G."/>
            <person name="Chen Q."/>
            <person name="Chen Z."/>
            <person name="Lan J."/>
            <person name="Che J."/>
            <person name="Ge C."/>
            <person name="Shi H."/>
            <person name="Pan Z."/>
            <person name="Liu X."/>
        </authorList>
    </citation>
    <scope>NUCLEOTIDE SEQUENCE [LARGE SCALE GENOMIC DNA]</scope>
    <source>
        <strain evidence="4">JCM 11544</strain>
    </source>
</reference>
<dbReference type="STRING" id="189381.GCA_900166615_01578"/>